<proteinExistence type="predicted"/>
<dbReference type="Proteomes" id="UP000186817">
    <property type="component" value="Unassembled WGS sequence"/>
</dbReference>
<comment type="caution">
    <text evidence="3">The sequence shown here is derived from an EMBL/GenBank/DDBJ whole genome shotgun (WGS) entry which is preliminary data.</text>
</comment>
<name>A0A1Q9CD20_SYMMI</name>
<evidence type="ECO:0000256" key="1">
    <source>
        <dbReference type="SAM" id="MobiDB-lite"/>
    </source>
</evidence>
<sequence>MPTATRAWFYALTNIRIREKADVSSRALGTVIRKGEVFEIDAELAVQDDHGSYDSDADFLSGGASDSDVVSAFSGDDADDEEPAAPTAQPLAGAHEQQGPQMPDGFHDRSAYRLPPDYPQMLERMACTALRTLCFFYLAQHLHFRYPDKRSAQARYNAQRRARGHQDPGDVYSFVYVQLAAPLDEHLDGDYQALAGLLDRGIPENDLGWITRIGGSSIPQRHVYLQYLAMYIRRSLRRHLQAASADHLAKHMVEVAREMDLFYIPTLLSLFPLLDDDGRRDFQQWFYGYTSRGSVPAASSAASSAPEPASGSGGICGQDALKLTAPCVDFAETAVADATDQLGYATPPAYRQHPRPYKASPDLPTNALFKRAWESATAHLPEAVGQTGYVGIYRVLRLFALSMILHDHIRPELHQFVSTLPQMAYLEGGVLLSVDLRQAFDVMPRDRLREALQLAQIHPAAQYVILQLHAHASIRIAHGHCRATLDTTNGIRQGCCLAPALWVLYTGLIMTYLKTQLSMHDTTVYADDFLFHWMVNSCEQLEGAFHNIAFVLRTLDRFGMRPSPSKSAVMIGVRGTRIGAVLSYGQFEAQTLKERVKQSWSAFNRLLPALRSSGVSLKHRVLTWRTCVHSVLVHGLDSIGLAPGGATKLHKHVLRQLRILSKAPSFITREPARALLARLQVEEPLQPCNMEPNRDAIREGASEVASQELMSAAEQASLLSSMMGKNPATPPRTTATAHPSEASTRDHTPAPEQVAPTRDQPDPMDIRETKRQAELSEEALQVSQRGNGKGGDKWPRSQSKGNARSSDGGWGRDHRAPAQRRHHSRQWDWDKDKEDKTFDRATDRKLYELCLAMSRLIMRHEDQMSINRAQDNFVMFAQTQGVLSAIPELFKATEAWRQMKKEQPEVITLPLRTWLLKHWVDLMLLKQMQTLILQPLAVLRFHTTRELVQNMQSDVVPLMLQIGSRTAECHQLWNGFYRLSHSGACRVVATSLRGDRMGQKYLKLAKQAGWVFTRGLSGEWKGREIAKRSP</sequence>
<evidence type="ECO:0000313" key="4">
    <source>
        <dbReference type="Proteomes" id="UP000186817"/>
    </source>
</evidence>
<dbReference type="OrthoDB" id="418078at2759"/>
<reference evidence="3 4" key="1">
    <citation type="submission" date="2016-02" db="EMBL/GenBank/DDBJ databases">
        <title>Genome analysis of coral dinoflagellate symbionts highlights evolutionary adaptations to a symbiotic lifestyle.</title>
        <authorList>
            <person name="Aranda M."/>
            <person name="Li Y."/>
            <person name="Liew Y.J."/>
            <person name="Baumgarten S."/>
            <person name="Simakov O."/>
            <person name="Wilson M."/>
            <person name="Piel J."/>
            <person name="Ashoor H."/>
            <person name="Bougouffa S."/>
            <person name="Bajic V.B."/>
            <person name="Ryu T."/>
            <person name="Ravasi T."/>
            <person name="Bayer T."/>
            <person name="Micklem G."/>
            <person name="Kim H."/>
            <person name="Bhak J."/>
            <person name="Lajeunesse T.C."/>
            <person name="Voolstra C.R."/>
        </authorList>
    </citation>
    <scope>NUCLEOTIDE SEQUENCE [LARGE SCALE GENOMIC DNA]</scope>
    <source>
        <strain evidence="3 4">CCMP2467</strain>
    </source>
</reference>
<organism evidence="3 4">
    <name type="scientific">Symbiodinium microadriaticum</name>
    <name type="common">Dinoflagellate</name>
    <name type="synonym">Zooxanthella microadriatica</name>
    <dbReference type="NCBI Taxonomy" id="2951"/>
    <lineage>
        <taxon>Eukaryota</taxon>
        <taxon>Sar</taxon>
        <taxon>Alveolata</taxon>
        <taxon>Dinophyceae</taxon>
        <taxon>Suessiales</taxon>
        <taxon>Symbiodiniaceae</taxon>
        <taxon>Symbiodinium</taxon>
    </lineage>
</organism>
<dbReference type="InterPro" id="IPR000477">
    <property type="entry name" value="RT_dom"/>
</dbReference>
<feature type="domain" description="Reverse transcriptase" evidence="2">
    <location>
        <begin position="362"/>
        <end position="582"/>
    </location>
</feature>
<protein>
    <recommendedName>
        <fullName evidence="2">Reverse transcriptase domain-containing protein</fullName>
    </recommendedName>
</protein>
<gene>
    <name evidence="3" type="ORF">AK812_SmicGene38709</name>
</gene>
<dbReference type="EMBL" id="LSRX01001341">
    <property type="protein sequence ID" value="OLP80822.1"/>
    <property type="molecule type" value="Genomic_DNA"/>
</dbReference>
<accession>A0A1Q9CD20</accession>
<evidence type="ECO:0000259" key="2">
    <source>
        <dbReference type="PROSITE" id="PS50878"/>
    </source>
</evidence>
<feature type="compositionally biased region" description="Basic and acidic residues" evidence="1">
    <location>
        <begin position="759"/>
        <end position="774"/>
    </location>
</feature>
<dbReference type="PROSITE" id="PS50878">
    <property type="entry name" value="RT_POL"/>
    <property type="match status" value="1"/>
</dbReference>
<feature type="region of interest" description="Disordered" evidence="1">
    <location>
        <begin position="722"/>
        <end position="829"/>
    </location>
</feature>
<dbReference type="AlphaFoldDB" id="A0A1Q9CD20"/>
<feature type="region of interest" description="Disordered" evidence="1">
    <location>
        <begin position="70"/>
        <end position="112"/>
    </location>
</feature>
<evidence type="ECO:0000313" key="3">
    <source>
        <dbReference type="EMBL" id="OLP80822.1"/>
    </source>
</evidence>
<keyword evidence="4" id="KW-1185">Reference proteome</keyword>
<dbReference type="Pfam" id="PF00078">
    <property type="entry name" value="RVT_1"/>
    <property type="match status" value="1"/>
</dbReference>
<feature type="compositionally biased region" description="Polar residues" evidence="1">
    <location>
        <begin position="796"/>
        <end position="805"/>
    </location>
</feature>